<dbReference type="Gene3D" id="3.30.420.10">
    <property type="entry name" value="Ribonuclease H-like superfamily/Ribonuclease H"/>
    <property type="match status" value="1"/>
</dbReference>
<dbReference type="AlphaFoldDB" id="A0A2H3J5J0"/>
<dbReference type="GO" id="GO:0003676">
    <property type="term" value="F:nucleic acid binding"/>
    <property type="evidence" value="ECO:0007669"/>
    <property type="project" value="InterPro"/>
</dbReference>
<protein>
    <recommendedName>
        <fullName evidence="3">DNA/RNA polymerase</fullName>
    </recommendedName>
</protein>
<keyword evidence="2" id="KW-1185">Reference proteome</keyword>
<dbReference type="OMA" id="DLEMESY"/>
<feature type="non-terminal residue" evidence="1">
    <location>
        <position position="164"/>
    </location>
</feature>
<evidence type="ECO:0000313" key="2">
    <source>
        <dbReference type="Proteomes" id="UP000218811"/>
    </source>
</evidence>
<dbReference type="Proteomes" id="UP000218811">
    <property type="component" value="Unassembled WGS sequence"/>
</dbReference>
<organism evidence="1 2">
    <name type="scientific">Wolfiporia cocos (strain MD-104)</name>
    <name type="common">Brown rot fungus</name>
    <dbReference type="NCBI Taxonomy" id="742152"/>
    <lineage>
        <taxon>Eukaryota</taxon>
        <taxon>Fungi</taxon>
        <taxon>Dikarya</taxon>
        <taxon>Basidiomycota</taxon>
        <taxon>Agaricomycotina</taxon>
        <taxon>Agaricomycetes</taxon>
        <taxon>Polyporales</taxon>
        <taxon>Phaeolaceae</taxon>
        <taxon>Wolfiporia</taxon>
    </lineage>
</organism>
<sequence>KSLVKACDGDLSSWPDLLPYAFFTDRITITRATGHSPYYLLFGVHPVLPFDLSEASFMTDAYRSGMSTADLLATRIRQLQKRPEDLERAADVLRQSRLKTKEAFERHFERRLQRGTYAPGELVLVRNIRVAKSLSDKHRARYLGPYQVVRRTSHGAYILQELDG</sequence>
<evidence type="ECO:0000313" key="1">
    <source>
        <dbReference type="EMBL" id="PCH37221.1"/>
    </source>
</evidence>
<dbReference type="STRING" id="742152.A0A2H3J5J0"/>
<dbReference type="PANTHER" id="PTHR48475">
    <property type="entry name" value="RIBONUCLEASE H"/>
    <property type="match status" value="1"/>
</dbReference>
<reference evidence="1 2" key="1">
    <citation type="journal article" date="2012" name="Science">
        <title>The Paleozoic origin of enzymatic lignin decomposition reconstructed from 31 fungal genomes.</title>
        <authorList>
            <person name="Floudas D."/>
            <person name="Binder M."/>
            <person name="Riley R."/>
            <person name="Barry K."/>
            <person name="Blanchette R.A."/>
            <person name="Henrissat B."/>
            <person name="Martinez A.T."/>
            <person name="Otillar R."/>
            <person name="Spatafora J.W."/>
            <person name="Yadav J.S."/>
            <person name="Aerts A."/>
            <person name="Benoit I."/>
            <person name="Boyd A."/>
            <person name="Carlson A."/>
            <person name="Copeland A."/>
            <person name="Coutinho P.M."/>
            <person name="de Vries R.P."/>
            <person name="Ferreira P."/>
            <person name="Findley K."/>
            <person name="Foster B."/>
            <person name="Gaskell J."/>
            <person name="Glotzer D."/>
            <person name="Gorecki P."/>
            <person name="Heitman J."/>
            <person name="Hesse C."/>
            <person name="Hori C."/>
            <person name="Igarashi K."/>
            <person name="Jurgens J.A."/>
            <person name="Kallen N."/>
            <person name="Kersten P."/>
            <person name="Kohler A."/>
            <person name="Kuees U."/>
            <person name="Kumar T.K.A."/>
            <person name="Kuo A."/>
            <person name="LaButti K."/>
            <person name="Larrondo L.F."/>
            <person name="Lindquist E."/>
            <person name="Ling A."/>
            <person name="Lombard V."/>
            <person name="Lucas S."/>
            <person name="Lundell T."/>
            <person name="Martin R."/>
            <person name="McLaughlin D.J."/>
            <person name="Morgenstern I."/>
            <person name="Morin E."/>
            <person name="Murat C."/>
            <person name="Nagy L.G."/>
            <person name="Nolan M."/>
            <person name="Ohm R.A."/>
            <person name="Patyshakuliyeva A."/>
            <person name="Rokas A."/>
            <person name="Ruiz-Duenas F.J."/>
            <person name="Sabat G."/>
            <person name="Salamov A."/>
            <person name="Samejima M."/>
            <person name="Schmutz J."/>
            <person name="Slot J.C."/>
            <person name="St John F."/>
            <person name="Stenlid J."/>
            <person name="Sun H."/>
            <person name="Sun S."/>
            <person name="Syed K."/>
            <person name="Tsang A."/>
            <person name="Wiebenga A."/>
            <person name="Young D."/>
            <person name="Pisabarro A."/>
            <person name="Eastwood D.C."/>
            <person name="Martin F."/>
            <person name="Cullen D."/>
            <person name="Grigoriev I.V."/>
            <person name="Hibbett D.S."/>
        </authorList>
    </citation>
    <scope>NUCLEOTIDE SEQUENCE [LARGE SCALE GENOMIC DNA]</scope>
    <source>
        <strain evidence="1 2">MD-104</strain>
    </source>
</reference>
<dbReference type="InterPro" id="IPR036397">
    <property type="entry name" value="RNaseH_sf"/>
</dbReference>
<dbReference type="EMBL" id="KB467912">
    <property type="protein sequence ID" value="PCH37221.1"/>
    <property type="molecule type" value="Genomic_DNA"/>
</dbReference>
<gene>
    <name evidence="1" type="ORF">WOLCODRAFT_52697</name>
</gene>
<name>A0A2H3J5J0_WOLCO</name>
<evidence type="ECO:0008006" key="3">
    <source>
        <dbReference type="Google" id="ProtNLM"/>
    </source>
</evidence>
<accession>A0A2H3J5J0</accession>
<dbReference type="OrthoDB" id="444848at2759"/>
<proteinExistence type="predicted"/>
<dbReference type="PANTHER" id="PTHR48475:SF1">
    <property type="entry name" value="RNASE H TYPE-1 DOMAIN-CONTAINING PROTEIN"/>
    <property type="match status" value="1"/>
</dbReference>
<feature type="non-terminal residue" evidence="1">
    <location>
        <position position="1"/>
    </location>
</feature>